<evidence type="ECO:0000256" key="3">
    <source>
        <dbReference type="ARBA" id="ARBA00014087"/>
    </source>
</evidence>
<accession>W4FHU2</accession>
<feature type="region of interest" description="Disordered" evidence="8">
    <location>
        <begin position="330"/>
        <end position="351"/>
    </location>
</feature>
<dbReference type="InterPro" id="IPR038844">
    <property type="entry name" value="CFAP157"/>
</dbReference>
<feature type="compositionally biased region" description="Polar residues" evidence="8">
    <location>
        <begin position="388"/>
        <end position="403"/>
    </location>
</feature>
<keyword evidence="4 7" id="KW-0175">Coiled coil</keyword>
<dbReference type="EMBL" id="KI913202">
    <property type="protein sequence ID" value="ETV67052.1"/>
    <property type="molecule type" value="Genomic_DNA"/>
</dbReference>
<reference evidence="9" key="1">
    <citation type="submission" date="2013-12" db="EMBL/GenBank/DDBJ databases">
        <title>The Genome Sequence of Aphanomyces astaci APO3.</title>
        <authorList>
            <consortium name="The Broad Institute Genomics Platform"/>
            <person name="Russ C."/>
            <person name="Tyler B."/>
            <person name="van West P."/>
            <person name="Dieguez-Uribeondo J."/>
            <person name="Young S.K."/>
            <person name="Zeng Q."/>
            <person name="Gargeya S."/>
            <person name="Fitzgerald M."/>
            <person name="Abouelleil A."/>
            <person name="Alvarado L."/>
            <person name="Chapman S.B."/>
            <person name="Gainer-Dewar J."/>
            <person name="Goldberg J."/>
            <person name="Griggs A."/>
            <person name="Gujja S."/>
            <person name="Hansen M."/>
            <person name="Howarth C."/>
            <person name="Imamovic A."/>
            <person name="Ireland A."/>
            <person name="Larimer J."/>
            <person name="McCowan C."/>
            <person name="Murphy C."/>
            <person name="Pearson M."/>
            <person name="Poon T.W."/>
            <person name="Priest M."/>
            <person name="Roberts A."/>
            <person name="Saif S."/>
            <person name="Shea T."/>
            <person name="Sykes S."/>
            <person name="Wortman J."/>
            <person name="Nusbaum C."/>
            <person name="Birren B."/>
        </authorList>
    </citation>
    <scope>NUCLEOTIDE SEQUENCE [LARGE SCALE GENOMIC DNA]</scope>
    <source>
        <strain evidence="9">APO3</strain>
    </source>
</reference>
<dbReference type="VEuPathDB" id="FungiDB:H257_16620"/>
<gene>
    <name evidence="9" type="ORF">H257_16620</name>
</gene>
<comment type="subcellular location">
    <subcellularLocation>
        <location evidence="1">Cell projection</location>
        <location evidence="1">Cilium</location>
    </subcellularLocation>
</comment>
<dbReference type="GeneID" id="20818616"/>
<evidence type="ECO:0000256" key="1">
    <source>
        <dbReference type="ARBA" id="ARBA00004138"/>
    </source>
</evidence>
<feature type="coiled-coil region" evidence="7">
    <location>
        <begin position="28"/>
        <end position="55"/>
    </location>
</feature>
<name>W4FHU2_APHAT</name>
<feature type="compositionally biased region" description="Polar residues" evidence="8">
    <location>
        <begin position="331"/>
        <end position="351"/>
    </location>
</feature>
<dbReference type="PANTHER" id="PTHR31954">
    <property type="entry name" value="CILIA- AND FLAGELLA-ASSOCIATED PROTEIN 157"/>
    <property type="match status" value="1"/>
</dbReference>
<evidence type="ECO:0000256" key="7">
    <source>
        <dbReference type="SAM" id="Coils"/>
    </source>
</evidence>
<keyword evidence="5" id="KW-0969">Cilium</keyword>
<evidence type="ECO:0000313" key="9">
    <source>
        <dbReference type="EMBL" id="ETV67052.1"/>
    </source>
</evidence>
<feature type="region of interest" description="Disordered" evidence="8">
    <location>
        <begin position="386"/>
        <end position="469"/>
    </location>
</feature>
<evidence type="ECO:0000256" key="6">
    <source>
        <dbReference type="ARBA" id="ARBA00023273"/>
    </source>
</evidence>
<dbReference type="GO" id="GO:0008017">
    <property type="term" value="F:microtubule binding"/>
    <property type="evidence" value="ECO:0007669"/>
    <property type="project" value="TreeGrafter"/>
</dbReference>
<dbReference type="PANTHER" id="PTHR31954:SF1">
    <property type="entry name" value="CILIA- AND FLAGELLA-ASSOCIATED PROTEIN 157"/>
    <property type="match status" value="1"/>
</dbReference>
<feature type="coiled-coil region" evidence="7">
    <location>
        <begin position="142"/>
        <end position="169"/>
    </location>
</feature>
<evidence type="ECO:0000256" key="8">
    <source>
        <dbReference type="SAM" id="MobiDB-lite"/>
    </source>
</evidence>
<dbReference type="AlphaFoldDB" id="W4FHU2"/>
<comment type="similarity">
    <text evidence="2">Belongs to the CFAP157 family.</text>
</comment>
<protein>
    <recommendedName>
        <fullName evidence="3">Cilia- and flagella-associated protein 157</fullName>
    </recommendedName>
</protein>
<keyword evidence="6" id="KW-0966">Cell projection</keyword>
<evidence type="ECO:0000256" key="5">
    <source>
        <dbReference type="ARBA" id="ARBA00023069"/>
    </source>
</evidence>
<sequence>MAAMPDGIESFRVAAERALRDQRVQFDLKQREEDLVRLQAENVEMKAKMKEMKASMEANIEDRERVIMYKVKRIDELQDKLARYNLVSTIELRLTPCSREEDETGRMDRAVHTVTEQLGIVTAERDLLRSKCVVSDATLKDMEAFQAVKGSLEAELARLQAENTQIQAACAARLREVEVSHVMHLQRMKREKDDDVARTRRDMEKAMLDRYVSWSWTVVVVDGWRSLDGTTRRAVLENEKLTLELSYQSSKLEKMISQNEVLKRSKIESRNNTDILTEMTETLSKKVKFYEKLFQKMHQKERMAVEQQLVAAQTKANHQRDRANVLLSAKPPQQASTITSNTPSDTKNGSNWQEALDTHLVERYKTKRGIDVVVQYNQFLHGGGLDATASSSAKPKPKTNSKATAAPPRPSRRAAPVHYSPQVIESIRLPHIVDTGDRPYVPKAEYLESSTSHARPSRRTADGSYTART</sequence>
<organism evidence="9">
    <name type="scientific">Aphanomyces astaci</name>
    <name type="common">Crayfish plague agent</name>
    <dbReference type="NCBI Taxonomy" id="112090"/>
    <lineage>
        <taxon>Eukaryota</taxon>
        <taxon>Sar</taxon>
        <taxon>Stramenopiles</taxon>
        <taxon>Oomycota</taxon>
        <taxon>Saprolegniomycetes</taxon>
        <taxon>Saprolegniales</taxon>
        <taxon>Verrucalvaceae</taxon>
        <taxon>Aphanomyces</taxon>
    </lineage>
</organism>
<dbReference type="OrthoDB" id="166611at2759"/>
<proteinExistence type="inferred from homology"/>
<evidence type="ECO:0000256" key="4">
    <source>
        <dbReference type="ARBA" id="ARBA00023054"/>
    </source>
</evidence>
<dbReference type="GO" id="GO:0036064">
    <property type="term" value="C:ciliary basal body"/>
    <property type="evidence" value="ECO:0007669"/>
    <property type="project" value="TreeGrafter"/>
</dbReference>
<evidence type="ECO:0000256" key="2">
    <source>
        <dbReference type="ARBA" id="ARBA00010841"/>
    </source>
</evidence>
<dbReference type="RefSeq" id="XP_009843422.1">
    <property type="nucleotide sequence ID" value="XM_009845120.1"/>
</dbReference>